<dbReference type="Proteomes" id="UP000784294">
    <property type="component" value="Unassembled WGS sequence"/>
</dbReference>
<sequence>MADCPNGAARAQPPPLSFTSRRWPDPHLGWFFVLLPSFNPPVRLSALLFSRQPVSLPTVYSRPETSKSPAKNTLLGDAAEQVMYRFVSRSHTRDDHISTWTSATAHLPTAQPLARQDSNSGVFNDPTRRPIRWFSLHPSDLPSRRA</sequence>
<dbReference type="EMBL" id="CAAALY010061315">
    <property type="protein sequence ID" value="VEL23321.1"/>
    <property type="molecule type" value="Genomic_DNA"/>
</dbReference>
<name>A0A448WYG7_9PLAT</name>
<evidence type="ECO:0000313" key="2">
    <source>
        <dbReference type="Proteomes" id="UP000784294"/>
    </source>
</evidence>
<evidence type="ECO:0000313" key="1">
    <source>
        <dbReference type="EMBL" id="VEL23321.1"/>
    </source>
</evidence>
<reference evidence="1" key="1">
    <citation type="submission" date="2018-11" db="EMBL/GenBank/DDBJ databases">
        <authorList>
            <consortium name="Pathogen Informatics"/>
        </authorList>
    </citation>
    <scope>NUCLEOTIDE SEQUENCE</scope>
</reference>
<comment type="caution">
    <text evidence="1">The sequence shown here is derived from an EMBL/GenBank/DDBJ whole genome shotgun (WGS) entry which is preliminary data.</text>
</comment>
<proteinExistence type="predicted"/>
<dbReference type="AlphaFoldDB" id="A0A448WYG7"/>
<organism evidence="1 2">
    <name type="scientific">Protopolystoma xenopodis</name>
    <dbReference type="NCBI Taxonomy" id="117903"/>
    <lineage>
        <taxon>Eukaryota</taxon>
        <taxon>Metazoa</taxon>
        <taxon>Spiralia</taxon>
        <taxon>Lophotrochozoa</taxon>
        <taxon>Platyhelminthes</taxon>
        <taxon>Monogenea</taxon>
        <taxon>Polyopisthocotylea</taxon>
        <taxon>Polystomatidea</taxon>
        <taxon>Polystomatidae</taxon>
        <taxon>Protopolystoma</taxon>
    </lineage>
</organism>
<accession>A0A448WYG7</accession>
<gene>
    <name evidence="1" type="ORF">PXEA_LOCUS16761</name>
</gene>
<keyword evidence="2" id="KW-1185">Reference proteome</keyword>
<protein>
    <submittedName>
        <fullName evidence="1">Uncharacterized protein</fullName>
    </submittedName>
</protein>